<proteinExistence type="predicted"/>
<dbReference type="EMBL" id="BK032733">
    <property type="protein sequence ID" value="DAF57379.1"/>
    <property type="molecule type" value="Genomic_DNA"/>
</dbReference>
<sequence length="100" mass="11887">MNNKTAQQLIEELNLEDELFKSHYYPVMPEAFDDSEVYDGTMKDYLLDMLSEKFGYSAELEQLAGEIMEILADRISLRIMENDKNYQEDYEASEEAWRQR</sequence>
<reference evidence="1" key="1">
    <citation type="journal article" date="2021" name="Proc. Natl. Acad. Sci. U.S.A.">
        <title>A Catalog of Tens of Thousands of Viruses from Human Metagenomes Reveals Hidden Associations with Chronic Diseases.</title>
        <authorList>
            <person name="Tisza M.J."/>
            <person name="Buck C.B."/>
        </authorList>
    </citation>
    <scope>NUCLEOTIDE SEQUENCE</scope>
    <source>
        <strain evidence="1">Ctefc32</strain>
    </source>
</reference>
<protein>
    <submittedName>
        <fullName evidence="1">Uncharacterized protein</fullName>
    </submittedName>
</protein>
<organism evidence="1">
    <name type="scientific">Podoviridae sp. ctefc32</name>
    <dbReference type="NCBI Taxonomy" id="2827742"/>
    <lineage>
        <taxon>Viruses</taxon>
        <taxon>Duplodnaviria</taxon>
        <taxon>Heunggongvirae</taxon>
        <taxon>Uroviricota</taxon>
        <taxon>Caudoviricetes</taxon>
    </lineage>
</organism>
<name>A0A8S5T2Y9_9CAUD</name>
<evidence type="ECO:0000313" key="1">
    <source>
        <dbReference type="EMBL" id="DAF57379.1"/>
    </source>
</evidence>
<accession>A0A8S5T2Y9</accession>